<dbReference type="KEGG" id="tcu:Tcur_0906"/>
<dbReference type="Proteomes" id="UP000001918">
    <property type="component" value="Chromosome"/>
</dbReference>
<dbReference type="EMBL" id="CP001738">
    <property type="protein sequence ID" value="ACY96494.1"/>
    <property type="molecule type" value="Genomic_DNA"/>
</dbReference>
<proteinExistence type="predicted"/>
<sequence>MRNAPPGNLPHESMVGRRERVCIVPQTGMAAAPREGDDGEAVHPGEETAFAPTARPYRFFCRPKC</sequence>
<dbReference type="STRING" id="471852.Tcur_0906"/>
<gene>
    <name evidence="1" type="ordered locus">Tcur_0906</name>
</gene>
<accession>D1A6L9</accession>
<dbReference type="AlphaFoldDB" id="D1A6L9"/>
<evidence type="ECO:0000313" key="2">
    <source>
        <dbReference type="Proteomes" id="UP000001918"/>
    </source>
</evidence>
<name>D1A6L9_THECD</name>
<reference evidence="1 2" key="1">
    <citation type="journal article" date="2011" name="Stand. Genomic Sci.">
        <title>Complete genome sequence of Thermomonospora curvata type strain (B9).</title>
        <authorList>
            <person name="Chertkov O."/>
            <person name="Sikorski J."/>
            <person name="Nolan M."/>
            <person name="Lapidus A."/>
            <person name="Lucas S."/>
            <person name="Del Rio T.G."/>
            <person name="Tice H."/>
            <person name="Cheng J.F."/>
            <person name="Goodwin L."/>
            <person name="Pitluck S."/>
            <person name="Liolios K."/>
            <person name="Ivanova N."/>
            <person name="Mavromatis K."/>
            <person name="Mikhailova N."/>
            <person name="Ovchinnikova G."/>
            <person name="Pati A."/>
            <person name="Chen A."/>
            <person name="Palaniappan K."/>
            <person name="Djao O.D."/>
            <person name="Land M."/>
            <person name="Hauser L."/>
            <person name="Chang Y.J."/>
            <person name="Jeffries C.D."/>
            <person name="Brettin T."/>
            <person name="Han C."/>
            <person name="Detter J.C."/>
            <person name="Rohde M."/>
            <person name="Goker M."/>
            <person name="Woyke T."/>
            <person name="Bristow J."/>
            <person name="Eisen J.A."/>
            <person name="Markowitz V."/>
            <person name="Hugenholtz P."/>
            <person name="Klenk H.P."/>
            <person name="Kyrpides N.C."/>
        </authorList>
    </citation>
    <scope>NUCLEOTIDE SEQUENCE [LARGE SCALE GENOMIC DNA]</scope>
    <source>
        <strain evidence="2">ATCC 19995 / DSM 43183 / JCM 3096 / KCTC 9072 / NBRC 15933 / NCIMB 10081 / Henssen B9</strain>
    </source>
</reference>
<keyword evidence="2" id="KW-1185">Reference proteome</keyword>
<evidence type="ECO:0000313" key="1">
    <source>
        <dbReference type="EMBL" id="ACY96494.1"/>
    </source>
</evidence>
<protein>
    <submittedName>
        <fullName evidence="1">Uncharacterized protein</fullName>
    </submittedName>
</protein>
<organism evidence="1 2">
    <name type="scientific">Thermomonospora curvata (strain ATCC 19995 / DSM 43183 / JCM 3096 / KCTC 9072 / NBRC 15933 / NCIMB 10081 / Henssen B9)</name>
    <dbReference type="NCBI Taxonomy" id="471852"/>
    <lineage>
        <taxon>Bacteria</taxon>
        <taxon>Bacillati</taxon>
        <taxon>Actinomycetota</taxon>
        <taxon>Actinomycetes</taxon>
        <taxon>Streptosporangiales</taxon>
        <taxon>Thermomonosporaceae</taxon>
        <taxon>Thermomonospora</taxon>
    </lineage>
</organism>
<dbReference type="HOGENOM" id="CLU_2848396_0_0_11"/>